<dbReference type="EMBL" id="FQVI01000027">
    <property type="protein sequence ID" value="SHF41932.1"/>
    <property type="molecule type" value="Genomic_DNA"/>
</dbReference>
<accession>A0A1M5BI96</accession>
<evidence type="ECO:0000259" key="1">
    <source>
        <dbReference type="PROSITE" id="PS51186"/>
    </source>
</evidence>
<dbReference type="PROSITE" id="PS51186">
    <property type="entry name" value="GNAT"/>
    <property type="match status" value="1"/>
</dbReference>
<dbReference type="RefSeq" id="WP_072854218.1">
    <property type="nucleotide sequence ID" value="NZ_FQVI01000027.1"/>
</dbReference>
<organism evidence="2 3">
    <name type="scientific">Lactonifactor longoviformis DSM 17459</name>
    <dbReference type="NCBI Taxonomy" id="1122155"/>
    <lineage>
        <taxon>Bacteria</taxon>
        <taxon>Bacillati</taxon>
        <taxon>Bacillota</taxon>
        <taxon>Clostridia</taxon>
        <taxon>Eubacteriales</taxon>
        <taxon>Clostridiaceae</taxon>
        <taxon>Lactonifactor</taxon>
    </lineage>
</organism>
<evidence type="ECO:0000313" key="2">
    <source>
        <dbReference type="EMBL" id="SHF41932.1"/>
    </source>
</evidence>
<sequence>MIDEVFLPKKNEYMEIGMLTWDRIEEAMRLREFVWEHLENKALFAQAERKDFIKAIEDGFGLVALIRGRVIGCLLCTLRDVEYGVDRRYTGKMLEECADYVDTYIHPEYRGNGIQNILEEIMCGICRQNGKRTILGTVSPDNKHSYENFLKAGYRQVDRMIKYEGLDRIFMEKHLEQEER</sequence>
<keyword evidence="2" id="KW-0808">Transferase</keyword>
<dbReference type="AlphaFoldDB" id="A0A1M5BI96"/>
<dbReference type="GO" id="GO:0016747">
    <property type="term" value="F:acyltransferase activity, transferring groups other than amino-acyl groups"/>
    <property type="evidence" value="ECO:0007669"/>
    <property type="project" value="InterPro"/>
</dbReference>
<dbReference type="OrthoDB" id="8750087at2"/>
<dbReference type="STRING" id="1122155.SAMN02745158_03657"/>
<dbReference type="InterPro" id="IPR016181">
    <property type="entry name" value="Acyl_CoA_acyltransferase"/>
</dbReference>
<feature type="domain" description="N-acetyltransferase" evidence="1">
    <location>
        <begin position="14"/>
        <end position="176"/>
    </location>
</feature>
<dbReference type="Pfam" id="PF00583">
    <property type="entry name" value="Acetyltransf_1"/>
    <property type="match status" value="1"/>
</dbReference>
<dbReference type="Proteomes" id="UP000184245">
    <property type="component" value="Unassembled WGS sequence"/>
</dbReference>
<protein>
    <submittedName>
        <fullName evidence="2">Acetyltransferase (GNAT) domain-containing protein</fullName>
    </submittedName>
</protein>
<dbReference type="SUPFAM" id="SSF55729">
    <property type="entry name" value="Acyl-CoA N-acyltransferases (Nat)"/>
    <property type="match status" value="1"/>
</dbReference>
<proteinExistence type="predicted"/>
<dbReference type="InterPro" id="IPR000182">
    <property type="entry name" value="GNAT_dom"/>
</dbReference>
<keyword evidence="3" id="KW-1185">Reference proteome</keyword>
<name>A0A1M5BI96_9CLOT</name>
<reference evidence="2 3" key="1">
    <citation type="submission" date="2016-11" db="EMBL/GenBank/DDBJ databases">
        <authorList>
            <person name="Jaros S."/>
            <person name="Januszkiewicz K."/>
            <person name="Wedrychowicz H."/>
        </authorList>
    </citation>
    <scope>NUCLEOTIDE SEQUENCE [LARGE SCALE GENOMIC DNA]</scope>
    <source>
        <strain evidence="2 3">DSM 17459</strain>
    </source>
</reference>
<evidence type="ECO:0000313" key="3">
    <source>
        <dbReference type="Proteomes" id="UP000184245"/>
    </source>
</evidence>
<dbReference type="Gene3D" id="3.40.630.30">
    <property type="match status" value="1"/>
</dbReference>
<gene>
    <name evidence="2" type="ORF">SAMN02745158_03657</name>
</gene>